<evidence type="ECO:0000256" key="1">
    <source>
        <dbReference type="ARBA" id="ARBA00001947"/>
    </source>
</evidence>
<dbReference type="Proteomes" id="UP000002620">
    <property type="component" value="Chromosome"/>
</dbReference>
<gene>
    <name evidence="6" type="ordered locus">Adeg_0381</name>
</gene>
<dbReference type="CDD" id="cd06262">
    <property type="entry name" value="metallo-hydrolase-like_MBL-fold"/>
    <property type="match status" value="1"/>
</dbReference>
<dbReference type="GO" id="GO:0004416">
    <property type="term" value="F:hydroxyacylglutathione hydrolase activity"/>
    <property type="evidence" value="ECO:0007669"/>
    <property type="project" value="UniProtKB-EC"/>
</dbReference>
<dbReference type="Gene3D" id="3.60.15.10">
    <property type="entry name" value="Ribonuclease Z/Hydroxyacylglutathione hydrolase-like"/>
    <property type="match status" value="1"/>
</dbReference>
<evidence type="ECO:0000259" key="5">
    <source>
        <dbReference type="SMART" id="SM00849"/>
    </source>
</evidence>
<dbReference type="SMART" id="SM00849">
    <property type="entry name" value="Lactamase_B"/>
    <property type="match status" value="1"/>
</dbReference>
<dbReference type="PANTHER" id="PTHR46233">
    <property type="entry name" value="HYDROXYACYLGLUTATHIONE HYDROLASE GLOC"/>
    <property type="match status" value="1"/>
</dbReference>
<dbReference type="EMBL" id="CP001785">
    <property type="protein sequence ID" value="ACX51535.1"/>
    <property type="molecule type" value="Genomic_DNA"/>
</dbReference>
<keyword evidence="3 6" id="KW-0378">Hydrolase</keyword>
<dbReference type="InterPro" id="IPR001279">
    <property type="entry name" value="Metallo-B-lactamas"/>
</dbReference>
<evidence type="ECO:0000256" key="4">
    <source>
        <dbReference type="ARBA" id="ARBA00022833"/>
    </source>
</evidence>
<dbReference type="KEGG" id="adg:Adeg_0381"/>
<keyword evidence="4" id="KW-0862">Zinc</keyword>
<comment type="cofactor">
    <cofactor evidence="1">
        <name>Zn(2+)</name>
        <dbReference type="ChEBI" id="CHEBI:29105"/>
    </cofactor>
</comment>
<evidence type="ECO:0000256" key="2">
    <source>
        <dbReference type="ARBA" id="ARBA00022723"/>
    </source>
</evidence>
<evidence type="ECO:0000313" key="6">
    <source>
        <dbReference type="EMBL" id="ACX51535.1"/>
    </source>
</evidence>
<sequence length="211" mass="22616">MRIIVLVVGELQTNTYLVGCPSTGEALIIDPGAEGGRILAAASRAGLRPTLICLTHGHADHIGAVAEIRRTLNLPVLIHAEDAHMLTDPQANLSVWLGRGFVVGEPDRYLHDGEEVTCGKLKFQVLHVPGHTPGSICLYAPGVLFSGDTLFAGSVGRTDFPGGDWKKLLHSVRTKLLVLPDETVVYPGHGASTTIGEEKEQNPFLTGEEMR</sequence>
<dbReference type="eggNOG" id="COG0491">
    <property type="taxonomic scope" value="Bacteria"/>
</dbReference>
<dbReference type="InterPro" id="IPR051453">
    <property type="entry name" value="MBL_Glyoxalase_II"/>
</dbReference>
<dbReference type="SUPFAM" id="SSF56281">
    <property type="entry name" value="Metallo-hydrolase/oxidoreductase"/>
    <property type="match status" value="1"/>
</dbReference>
<dbReference type="GO" id="GO:0046872">
    <property type="term" value="F:metal ion binding"/>
    <property type="evidence" value="ECO:0007669"/>
    <property type="project" value="UniProtKB-KW"/>
</dbReference>
<accession>C9RBA8</accession>
<keyword evidence="2" id="KW-0479">Metal-binding</keyword>
<dbReference type="PANTHER" id="PTHR46233:SF3">
    <property type="entry name" value="HYDROXYACYLGLUTATHIONE HYDROLASE GLOC"/>
    <property type="match status" value="1"/>
</dbReference>
<evidence type="ECO:0000256" key="3">
    <source>
        <dbReference type="ARBA" id="ARBA00022801"/>
    </source>
</evidence>
<name>C9RBA8_AMMDK</name>
<dbReference type="STRING" id="429009.Adeg_0381"/>
<dbReference type="OrthoDB" id="9802248at2"/>
<dbReference type="AlphaFoldDB" id="C9RBA8"/>
<proteinExistence type="predicted"/>
<keyword evidence="7" id="KW-1185">Reference proteome</keyword>
<feature type="domain" description="Metallo-beta-lactamase" evidence="5">
    <location>
        <begin position="12"/>
        <end position="189"/>
    </location>
</feature>
<dbReference type="HOGENOM" id="CLU_030571_5_4_9"/>
<dbReference type="Pfam" id="PF00753">
    <property type="entry name" value="Lactamase_B"/>
    <property type="match status" value="1"/>
</dbReference>
<reference evidence="6 7" key="1">
    <citation type="submission" date="2009-10" db="EMBL/GenBank/DDBJ databases">
        <title>Complete sequence of chromosome of Ammonifex degensii KC4.</title>
        <authorList>
            <consortium name="US DOE Joint Genome Institute"/>
            <person name="Kerfeld C."/>
            <person name="Goodner B."/>
            <person name="Huber H."/>
            <person name="Stetter K."/>
            <person name="Lucas S."/>
            <person name="Copeland A."/>
            <person name="Lapidus A."/>
            <person name="Glavina del Rio T."/>
            <person name="Dalin E."/>
            <person name="Tice H."/>
            <person name="Bruce D."/>
            <person name="Goodwin L."/>
            <person name="Pitluck S."/>
            <person name="Saunders E."/>
            <person name="Brettin T."/>
            <person name="Detter J.C."/>
            <person name="Han C."/>
            <person name="Larimer F."/>
            <person name="Land M."/>
            <person name="Hauser L."/>
            <person name="Kyrpides N."/>
            <person name="Ovchinnikova G."/>
            <person name="Richardson P."/>
        </authorList>
    </citation>
    <scope>NUCLEOTIDE SEQUENCE [LARGE SCALE GENOMIC DNA]</scope>
    <source>
        <strain evidence="7">DSM 10501 / KC4</strain>
    </source>
</reference>
<dbReference type="RefSeq" id="WP_015738413.1">
    <property type="nucleotide sequence ID" value="NC_013385.1"/>
</dbReference>
<protein>
    <submittedName>
        <fullName evidence="6">Hydroxyacylglutathione hydrolase</fullName>
        <ecNumber evidence="6">3.1.2.6</ecNumber>
    </submittedName>
</protein>
<dbReference type="EC" id="3.1.2.6" evidence="6"/>
<organism evidence="6 7">
    <name type="scientific">Ammonifex degensii (strain DSM 10501 / KC4)</name>
    <dbReference type="NCBI Taxonomy" id="429009"/>
    <lineage>
        <taxon>Bacteria</taxon>
        <taxon>Bacillati</taxon>
        <taxon>Bacillota</taxon>
        <taxon>Clostridia</taxon>
        <taxon>Thermoanaerobacterales</taxon>
        <taxon>Thermoanaerobacteraceae</taxon>
        <taxon>Ammonifex</taxon>
    </lineage>
</organism>
<dbReference type="InterPro" id="IPR036866">
    <property type="entry name" value="RibonucZ/Hydroxyglut_hydro"/>
</dbReference>
<evidence type="ECO:0000313" key="7">
    <source>
        <dbReference type="Proteomes" id="UP000002620"/>
    </source>
</evidence>